<dbReference type="NCBIfam" id="NF033530">
    <property type="entry name" value="lasso_PqqD_Strm"/>
    <property type="match status" value="1"/>
</dbReference>
<evidence type="ECO:0008006" key="3">
    <source>
        <dbReference type="Google" id="ProtNLM"/>
    </source>
</evidence>
<organism evidence="1 2">
    <name type="scientific">[Actinomadura] parvosata subsp. kistnae</name>
    <dbReference type="NCBI Taxonomy" id="1909395"/>
    <lineage>
        <taxon>Bacteria</taxon>
        <taxon>Bacillati</taxon>
        <taxon>Actinomycetota</taxon>
        <taxon>Actinomycetes</taxon>
        <taxon>Streptosporangiales</taxon>
        <taxon>Streptosporangiaceae</taxon>
        <taxon>Nonomuraea</taxon>
    </lineage>
</organism>
<evidence type="ECO:0000313" key="1">
    <source>
        <dbReference type="EMBL" id="AQZ62001.1"/>
    </source>
</evidence>
<dbReference type="OrthoDB" id="5195143at2"/>
<dbReference type="STRING" id="1909395.BKM31_11420"/>
<sequence>MTLRLHAEVCTADTDYGTVLLDQRTGAFWQLNPTAALAVRRLLDGDTAEQAATAMATAFDVGPDDALTDVLELVDQLRAAGLVSP</sequence>
<dbReference type="Gene3D" id="1.10.10.1150">
    <property type="entry name" value="Coenzyme PQQ synthesis protein D (PqqD)"/>
    <property type="match status" value="1"/>
</dbReference>
<accession>A0A1U9ZVM0</accession>
<name>A0A1U9ZVM0_9ACTN</name>
<dbReference type="RefSeq" id="WP_080038140.1">
    <property type="nucleotide sequence ID" value="NZ_CP017717.1"/>
</dbReference>
<keyword evidence="2" id="KW-1185">Reference proteome</keyword>
<reference evidence="2" key="1">
    <citation type="journal article" date="2017" name="Med. Chem. Commun.">
        <title>Nonomuraea sp. ATCC 55076 harbours the largest actinomycete chromosome to date and the kistamicin biosynthetic gene cluster.</title>
        <authorList>
            <person name="Nazari B."/>
            <person name="Forneris C.C."/>
            <person name="Gibson M.I."/>
            <person name="Moon K."/>
            <person name="Schramma K.R."/>
            <person name="Seyedsayamdost M.R."/>
        </authorList>
    </citation>
    <scope>NUCLEOTIDE SEQUENCE [LARGE SCALE GENOMIC DNA]</scope>
    <source>
        <strain evidence="2">ATCC 55076</strain>
    </source>
</reference>
<proteinExistence type="predicted"/>
<dbReference type="InterPro" id="IPR008792">
    <property type="entry name" value="PQQD"/>
</dbReference>
<protein>
    <recommendedName>
        <fullName evidence="3">HPr-rel-A system PqqD family protein</fullName>
    </recommendedName>
</protein>
<dbReference type="InterPro" id="IPR041881">
    <property type="entry name" value="PqqD_sf"/>
</dbReference>
<dbReference type="KEGG" id="noa:BKM31_11420"/>
<dbReference type="Pfam" id="PF05402">
    <property type="entry name" value="PqqD"/>
    <property type="match status" value="1"/>
</dbReference>
<dbReference type="AlphaFoldDB" id="A0A1U9ZVM0"/>
<dbReference type="EMBL" id="CP017717">
    <property type="protein sequence ID" value="AQZ62001.1"/>
    <property type="molecule type" value="Genomic_DNA"/>
</dbReference>
<evidence type="ECO:0000313" key="2">
    <source>
        <dbReference type="Proteomes" id="UP000190797"/>
    </source>
</evidence>
<gene>
    <name evidence="1" type="ORF">BKM31_11420</name>
</gene>
<dbReference type="Proteomes" id="UP000190797">
    <property type="component" value="Chromosome"/>
</dbReference>